<organism evidence="9 10">
    <name type="scientific">Hibiscus sabdariffa</name>
    <name type="common">roselle</name>
    <dbReference type="NCBI Taxonomy" id="183260"/>
    <lineage>
        <taxon>Eukaryota</taxon>
        <taxon>Viridiplantae</taxon>
        <taxon>Streptophyta</taxon>
        <taxon>Embryophyta</taxon>
        <taxon>Tracheophyta</taxon>
        <taxon>Spermatophyta</taxon>
        <taxon>Magnoliopsida</taxon>
        <taxon>eudicotyledons</taxon>
        <taxon>Gunneridae</taxon>
        <taxon>Pentapetalae</taxon>
        <taxon>rosids</taxon>
        <taxon>malvids</taxon>
        <taxon>Malvales</taxon>
        <taxon>Malvaceae</taxon>
        <taxon>Malvoideae</taxon>
        <taxon>Hibiscus</taxon>
    </lineage>
</organism>
<feature type="repeat" description="ARM" evidence="7">
    <location>
        <begin position="381"/>
        <end position="424"/>
    </location>
</feature>
<evidence type="ECO:0000256" key="4">
    <source>
        <dbReference type="ARBA" id="ARBA00022737"/>
    </source>
</evidence>
<keyword evidence="5" id="KW-0862">Zinc</keyword>
<gene>
    <name evidence="9" type="ORF">V6N11_079402</name>
</gene>
<dbReference type="Gene3D" id="1.25.10.10">
    <property type="entry name" value="Leucine-rich Repeat Variant"/>
    <property type="match status" value="2"/>
</dbReference>
<keyword evidence="6" id="KW-0653">Protein transport</keyword>
<dbReference type="SUPFAM" id="SSF57889">
    <property type="entry name" value="Cysteine-rich domain"/>
    <property type="match status" value="2"/>
</dbReference>
<dbReference type="InterPro" id="IPR000225">
    <property type="entry name" value="Armadillo"/>
</dbReference>
<keyword evidence="2" id="KW-0813">Transport</keyword>
<comment type="caution">
    <text evidence="9">The sequence shown here is derived from an EMBL/GenBank/DDBJ whole genome shotgun (WGS) entry which is preliminary data.</text>
</comment>
<dbReference type="PROSITE" id="PS50176">
    <property type="entry name" value="ARM_REPEAT"/>
    <property type="match status" value="2"/>
</dbReference>
<evidence type="ECO:0000256" key="2">
    <source>
        <dbReference type="ARBA" id="ARBA00022448"/>
    </source>
</evidence>
<feature type="repeat" description="ARM" evidence="7">
    <location>
        <begin position="424"/>
        <end position="459"/>
    </location>
</feature>
<accession>A0ABR2RVM8</accession>
<evidence type="ECO:0000313" key="9">
    <source>
        <dbReference type="EMBL" id="KAK9016910.1"/>
    </source>
</evidence>
<proteinExistence type="inferred from homology"/>
<feature type="domain" description="Phorbol-ester/DAG-type" evidence="8">
    <location>
        <begin position="141"/>
        <end position="192"/>
    </location>
</feature>
<dbReference type="Pfam" id="PF00514">
    <property type="entry name" value="Arm"/>
    <property type="match status" value="1"/>
</dbReference>
<sequence length="606" mass="69762">MDIKLSCNHINYYLSRDYLSEFDQKRCEECGGIISGKAFTCQRCYVCLHASCVDKLLHVLPREIMHPFHLHHQLQLYSNFRDFICDRCMYISVGYRYRCSSCNFNLDVACASSLNDHLPKDQELLILKDQKKMTILHYSHGHSLSIFKYKKIHEEHYYCFWCEKRLSEVCWGCTECKFYLHSVCRDKIPRRLSHPSHPGHPLRLRYITGFHLRCVVPSSAEHRYHRHPLLLVEWIIEDDSEEYFYDVCEKVRNPKSKALAVSEIEHNEETNAIRTLIQPIFHSHQMYEVTEEFKGNKFCYGCRLVEDNMVEIRKNCPQQNLQKKRHDRLQAQPIPSALHYAIEKKLENFPAMVAGVWTDDRNLQLEASTQFKSLLSVIQAGVIPRFVELLTRDDFPHLQSAVVNALAIISGGTSENRKVLIDHGAVSVLVKLLDSPNDDIRQMASFSLLRHASFTLSALFCVLPLPPFDQMTKKSWLRYAMLSISFLTSHMTKPKLFLKQVHPSPIVFTPCLVTVANIFAVDDMSTQSIFEANTIVRLVDLLQNDNDTVKGAAARAIRHATCRGTSDQIKCLVSQGCIKLLCDLLICPDPNIVNDYLVAIVRILVA</sequence>
<dbReference type="SUPFAM" id="SSF48371">
    <property type="entry name" value="ARM repeat"/>
    <property type="match status" value="1"/>
</dbReference>
<dbReference type="SMART" id="SM00185">
    <property type="entry name" value="ARM"/>
    <property type="match status" value="4"/>
</dbReference>
<dbReference type="Proteomes" id="UP001396334">
    <property type="component" value="Unassembled WGS sequence"/>
</dbReference>
<dbReference type="InterPro" id="IPR016024">
    <property type="entry name" value="ARM-type_fold"/>
</dbReference>
<comment type="similarity">
    <text evidence="1">Belongs to the importin alpha family.</text>
</comment>
<dbReference type="InterPro" id="IPR011989">
    <property type="entry name" value="ARM-like"/>
</dbReference>
<dbReference type="InterPro" id="IPR002219">
    <property type="entry name" value="PKC_DAG/PE"/>
</dbReference>
<evidence type="ECO:0000313" key="10">
    <source>
        <dbReference type="Proteomes" id="UP001396334"/>
    </source>
</evidence>
<dbReference type="PROSITE" id="PS50081">
    <property type="entry name" value="ZF_DAG_PE_2"/>
    <property type="match status" value="1"/>
</dbReference>
<dbReference type="PANTHER" id="PTHR23316">
    <property type="entry name" value="IMPORTIN ALPHA"/>
    <property type="match status" value="1"/>
</dbReference>
<dbReference type="EMBL" id="JBBPBN010000020">
    <property type="protein sequence ID" value="KAK9016910.1"/>
    <property type="molecule type" value="Genomic_DNA"/>
</dbReference>
<dbReference type="InterPro" id="IPR004146">
    <property type="entry name" value="DC1"/>
</dbReference>
<dbReference type="Pfam" id="PF01749">
    <property type="entry name" value="IBB"/>
    <property type="match status" value="1"/>
</dbReference>
<reference evidence="9 10" key="1">
    <citation type="journal article" date="2024" name="G3 (Bethesda)">
        <title>Genome assembly of Hibiscus sabdariffa L. provides insights into metabolisms of medicinal natural products.</title>
        <authorList>
            <person name="Kim T."/>
        </authorList>
    </citation>
    <scope>NUCLEOTIDE SEQUENCE [LARGE SCALE GENOMIC DNA]</scope>
    <source>
        <strain evidence="9">TK-2024</strain>
        <tissue evidence="9">Old leaves</tissue>
    </source>
</reference>
<evidence type="ECO:0000256" key="1">
    <source>
        <dbReference type="ARBA" id="ARBA00010394"/>
    </source>
</evidence>
<dbReference type="InterPro" id="IPR002652">
    <property type="entry name" value="Importin-a_IBB"/>
</dbReference>
<name>A0ABR2RVM8_9ROSI</name>
<evidence type="ECO:0000256" key="3">
    <source>
        <dbReference type="ARBA" id="ARBA00022723"/>
    </source>
</evidence>
<protein>
    <recommendedName>
        <fullName evidence="8">Phorbol-ester/DAG-type domain-containing protein</fullName>
    </recommendedName>
</protein>
<evidence type="ECO:0000256" key="7">
    <source>
        <dbReference type="PROSITE-ProRule" id="PRU00259"/>
    </source>
</evidence>
<evidence type="ECO:0000256" key="6">
    <source>
        <dbReference type="ARBA" id="ARBA00022927"/>
    </source>
</evidence>
<keyword evidence="4" id="KW-0677">Repeat</keyword>
<evidence type="ECO:0000256" key="5">
    <source>
        <dbReference type="ARBA" id="ARBA00022833"/>
    </source>
</evidence>
<keyword evidence="3" id="KW-0479">Metal-binding</keyword>
<dbReference type="Pfam" id="PF03107">
    <property type="entry name" value="C1_2"/>
    <property type="match status" value="1"/>
</dbReference>
<evidence type="ECO:0000259" key="8">
    <source>
        <dbReference type="PROSITE" id="PS50081"/>
    </source>
</evidence>
<keyword evidence="10" id="KW-1185">Reference proteome</keyword>
<dbReference type="InterPro" id="IPR046349">
    <property type="entry name" value="C1-like_sf"/>
</dbReference>